<dbReference type="Proteomes" id="UP001149090">
    <property type="component" value="Unassembled WGS sequence"/>
</dbReference>
<dbReference type="CDD" id="cd18186">
    <property type="entry name" value="BTB_POZ_ZBTB_KLHL-like"/>
    <property type="match status" value="1"/>
</dbReference>
<feature type="repeat" description="ANK" evidence="3">
    <location>
        <begin position="203"/>
        <end position="236"/>
    </location>
</feature>
<keyword evidence="6" id="KW-1185">Reference proteome</keyword>
<evidence type="ECO:0000256" key="1">
    <source>
        <dbReference type="ARBA" id="ARBA00022737"/>
    </source>
</evidence>
<dbReference type="SMART" id="SM00248">
    <property type="entry name" value="ANK"/>
    <property type="match status" value="10"/>
</dbReference>
<dbReference type="PANTHER" id="PTHR24198">
    <property type="entry name" value="ANKYRIN REPEAT AND PROTEIN KINASE DOMAIN-CONTAINING PROTEIN"/>
    <property type="match status" value="1"/>
</dbReference>
<dbReference type="PROSITE" id="PS50088">
    <property type="entry name" value="ANK_REPEAT"/>
    <property type="match status" value="5"/>
</dbReference>
<dbReference type="InterPro" id="IPR011333">
    <property type="entry name" value="SKP1/BTB/POZ_sf"/>
</dbReference>
<keyword evidence="1" id="KW-0677">Repeat</keyword>
<dbReference type="Pfam" id="PF12796">
    <property type="entry name" value="Ank_2"/>
    <property type="match status" value="3"/>
</dbReference>
<feature type="repeat" description="ANK" evidence="3">
    <location>
        <begin position="170"/>
        <end position="203"/>
    </location>
</feature>
<organism evidence="5 6">
    <name type="scientific">Anaeramoeba ignava</name>
    <name type="common">Anaerobic marine amoeba</name>
    <dbReference type="NCBI Taxonomy" id="1746090"/>
    <lineage>
        <taxon>Eukaryota</taxon>
        <taxon>Metamonada</taxon>
        <taxon>Anaeramoebidae</taxon>
        <taxon>Anaeramoeba</taxon>
    </lineage>
</organism>
<sequence>MGNSNQKNTSFFRENNYESINNFIQKNQNQINQQNGFTFLHFAISAECSKEIFQILLNFNANPNIQNGDDAFMFAIIRNLDFEIFKLLLEKPINFNTKNYHRNIFDVAFQHNSSFELISSLIESRLKTEIETDSSFGDYLISALKTQQTIEVLNILYSNLKEKPSEISEQGNSLLHFACYWNADASFIQKLVNDGVEVNKINDGFTAFHYSIINKSKLEIVQFLLDSNVDINLKAGKTPIHLACQNNSSEEIINLLLESGANPTEETGESPISFACKYGNENVVRKLLEKSEKPIQVPENDNSPLIIASKYPRIIQLLVDSGININFTIFHFGTNKTPLSIINDVESCEILLKNGANPNLGNPTPIFGACTMGHDKKIKLLIQYGAKINSPDGNFPIHSLCSSYFRSLKSLILLIEEGIDLNVENIQTPIEVFRPNSYQTELNYSLVRSFILGGVNLERIPQKLIENEKLQKIKKEFSINYENIQKIYTESILTDFTFQMFGKDYKIHRIFAEARIEGKKVEEAIEFFRNKKCEELESFLSWIYGGFFESKMFNRMKKLLVKFGINKIGRKTGPVGVQTAIEKLYKEEPTKDFTIICENKPIKVHKFVLLLKSELYRGMFLSVNDDSNQVNDYSGKCFETVSTIIQFIYLDCFKSKLSKKIRKEMEDASDYYQLIGSSFDNKLTFI</sequence>
<dbReference type="AlphaFoldDB" id="A0A9Q0LNP3"/>
<evidence type="ECO:0000313" key="6">
    <source>
        <dbReference type="Proteomes" id="UP001149090"/>
    </source>
</evidence>
<accession>A0A9Q0LNP3</accession>
<feature type="repeat" description="ANK" evidence="3">
    <location>
        <begin position="35"/>
        <end position="68"/>
    </location>
</feature>
<dbReference type="SUPFAM" id="SSF54695">
    <property type="entry name" value="POZ domain"/>
    <property type="match status" value="1"/>
</dbReference>
<dbReference type="InterPro" id="IPR000210">
    <property type="entry name" value="BTB/POZ_dom"/>
</dbReference>
<dbReference type="InterPro" id="IPR002110">
    <property type="entry name" value="Ankyrin_rpt"/>
</dbReference>
<feature type="repeat" description="ANK" evidence="3">
    <location>
        <begin position="235"/>
        <end position="268"/>
    </location>
</feature>
<dbReference type="SUPFAM" id="SSF48403">
    <property type="entry name" value="Ankyrin repeat"/>
    <property type="match status" value="2"/>
</dbReference>
<dbReference type="PANTHER" id="PTHR24198:SF165">
    <property type="entry name" value="ANKYRIN REPEAT-CONTAINING PROTEIN-RELATED"/>
    <property type="match status" value="1"/>
</dbReference>
<evidence type="ECO:0000256" key="3">
    <source>
        <dbReference type="PROSITE-ProRule" id="PRU00023"/>
    </source>
</evidence>
<dbReference type="Pfam" id="PF00651">
    <property type="entry name" value="BTB"/>
    <property type="match status" value="1"/>
</dbReference>
<keyword evidence="2 3" id="KW-0040">ANK repeat</keyword>
<reference evidence="5" key="1">
    <citation type="submission" date="2022-10" db="EMBL/GenBank/DDBJ databases">
        <title>Novel sulphate-reducing endosymbionts in the free-living metamonad Anaeramoeba.</title>
        <authorList>
            <person name="Jerlstrom-Hultqvist J."/>
            <person name="Cepicka I."/>
            <person name="Gallot-Lavallee L."/>
            <person name="Salas-Leiva D."/>
            <person name="Curtis B.A."/>
            <person name="Zahonova K."/>
            <person name="Pipaliya S."/>
            <person name="Dacks J."/>
            <person name="Roger A.J."/>
        </authorList>
    </citation>
    <scope>NUCLEOTIDE SEQUENCE</scope>
    <source>
        <strain evidence="5">BMAN</strain>
    </source>
</reference>
<feature type="repeat" description="ANK" evidence="3">
    <location>
        <begin position="361"/>
        <end position="393"/>
    </location>
</feature>
<gene>
    <name evidence="5" type="ORF">M0811_06808</name>
</gene>
<evidence type="ECO:0000256" key="2">
    <source>
        <dbReference type="ARBA" id="ARBA00023043"/>
    </source>
</evidence>
<dbReference type="OrthoDB" id="2157354at2759"/>
<protein>
    <submittedName>
        <fullName evidence="5">Ankyrin repeat-containing protein</fullName>
    </submittedName>
</protein>
<dbReference type="PROSITE" id="PS50297">
    <property type="entry name" value="ANK_REP_REGION"/>
    <property type="match status" value="1"/>
</dbReference>
<dbReference type="InterPro" id="IPR036770">
    <property type="entry name" value="Ankyrin_rpt-contain_sf"/>
</dbReference>
<dbReference type="Gene3D" id="3.30.710.10">
    <property type="entry name" value="Potassium Channel Kv1.1, Chain A"/>
    <property type="match status" value="1"/>
</dbReference>
<name>A0A9Q0LNP3_ANAIG</name>
<feature type="domain" description="BTB" evidence="4">
    <location>
        <begin position="591"/>
        <end position="649"/>
    </location>
</feature>
<evidence type="ECO:0000313" key="5">
    <source>
        <dbReference type="EMBL" id="KAJ5075946.1"/>
    </source>
</evidence>
<dbReference type="PROSITE" id="PS50097">
    <property type="entry name" value="BTB"/>
    <property type="match status" value="1"/>
</dbReference>
<evidence type="ECO:0000259" key="4">
    <source>
        <dbReference type="PROSITE" id="PS50097"/>
    </source>
</evidence>
<comment type="caution">
    <text evidence="5">The sequence shown here is derived from an EMBL/GenBank/DDBJ whole genome shotgun (WGS) entry which is preliminary data.</text>
</comment>
<dbReference type="Gene3D" id="1.25.40.20">
    <property type="entry name" value="Ankyrin repeat-containing domain"/>
    <property type="match status" value="3"/>
</dbReference>
<dbReference type="EMBL" id="JAPDFW010000063">
    <property type="protein sequence ID" value="KAJ5075946.1"/>
    <property type="molecule type" value="Genomic_DNA"/>
</dbReference>
<proteinExistence type="predicted"/>